<accession>A0AAN9YNA0</accession>
<proteinExistence type="predicted"/>
<dbReference type="SUPFAM" id="SSF57701">
    <property type="entry name" value="Zn2/Cys6 DNA-binding domain"/>
    <property type="match status" value="1"/>
</dbReference>
<dbReference type="InterPro" id="IPR001138">
    <property type="entry name" value="Zn2Cys6_DnaBD"/>
</dbReference>
<sequence>MQKSAYARHVAYCRRTRSKPKKRKRSCIACHSAKAKCSFELECSRCRSKGLQCVYEEPLSLNSAAEATAARPDSLLQRSPAGGDDTAMMARLSQPVGFRARISTFGSSDTLHLDISAPRRVADVYADPVAQHSATFLVEAIRGLPRMMARRETLPWFIHGYCYDEPELPGTIAHCMEVVQQSYLDRAPDQRKDCLWPVVDGEARRFMKDLQGCTRQDLLLGKQAQIMYSITCMFDNKSSFGIPEVRLQLLMAYQVGVDMRKGLVSTIN</sequence>
<dbReference type="InterPro" id="IPR036864">
    <property type="entry name" value="Zn2-C6_fun-type_DNA-bd_sf"/>
</dbReference>
<dbReference type="EMBL" id="JAKJXP020000040">
    <property type="protein sequence ID" value="KAK7752238.1"/>
    <property type="molecule type" value="Genomic_DNA"/>
</dbReference>
<keyword evidence="1" id="KW-0539">Nucleus</keyword>
<dbReference type="PROSITE" id="PS00463">
    <property type="entry name" value="ZN2_CY6_FUNGAL_1"/>
    <property type="match status" value="1"/>
</dbReference>
<dbReference type="GO" id="GO:0008270">
    <property type="term" value="F:zinc ion binding"/>
    <property type="evidence" value="ECO:0007669"/>
    <property type="project" value="InterPro"/>
</dbReference>
<gene>
    <name evidence="3" type="ORF">SLS62_005772</name>
</gene>
<dbReference type="AlphaFoldDB" id="A0AAN9YNA0"/>
<evidence type="ECO:0000313" key="4">
    <source>
        <dbReference type="Proteomes" id="UP001320420"/>
    </source>
</evidence>
<evidence type="ECO:0000256" key="1">
    <source>
        <dbReference type="ARBA" id="ARBA00023242"/>
    </source>
</evidence>
<name>A0AAN9YNA0_9PEZI</name>
<dbReference type="SMART" id="SM00066">
    <property type="entry name" value="GAL4"/>
    <property type="match status" value="1"/>
</dbReference>
<dbReference type="GO" id="GO:0000981">
    <property type="term" value="F:DNA-binding transcription factor activity, RNA polymerase II-specific"/>
    <property type="evidence" value="ECO:0007669"/>
    <property type="project" value="InterPro"/>
</dbReference>
<organism evidence="3 4">
    <name type="scientific">Diatrype stigma</name>
    <dbReference type="NCBI Taxonomy" id="117547"/>
    <lineage>
        <taxon>Eukaryota</taxon>
        <taxon>Fungi</taxon>
        <taxon>Dikarya</taxon>
        <taxon>Ascomycota</taxon>
        <taxon>Pezizomycotina</taxon>
        <taxon>Sordariomycetes</taxon>
        <taxon>Xylariomycetidae</taxon>
        <taxon>Xylariales</taxon>
        <taxon>Diatrypaceae</taxon>
        <taxon>Diatrype</taxon>
    </lineage>
</organism>
<dbReference type="CDD" id="cd00067">
    <property type="entry name" value="GAL4"/>
    <property type="match status" value="1"/>
</dbReference>
<dbReference type="Pfam" id="PF00172">
    <property type="entry name" value="Zn_clus"/>
    <property type="match status" value="1"/>
</dbReference>
<keyword evidence="4" id="KW-1185">Reference proteome</keyword>
<dbReference type="Proteomes" id="UP001320420">
    <property type="component" value="Unassembled WGS sequence"/>
</dbReference>
<comment type="caution">
    <text evidence="3">The sequence shown here is derived from an EMBL/GenBank/DDBJ whole genome shotgun (WGS) entry which is preliminary data.</text>
</comment>
<dbReference type="Gene3D" id="4.10.240.10">
    <property type="entry name" value="Zn(2)-C6 fungal-type DNA-binding domain"/>
    <property type="match status" value="1"/>
</dbReference>
<evidence type="ECO:0000313" key="3">
    <source>
        <dbReference type="EMBL" id="KAK7752238.1"/>
    </source>
</evidence>
<reference evidence="3 4" key="1">
    <citation type="submission" date="2024-02" db="EMBL/GenBank/DDBJ databases">
        <title>De novo assembly and annotation of 12 fungi associated with fruit tree decline syndrome in Ontario, Canada.</title>
        <authorList>
            <person name="Sulman M."/>
            <person name="Ellouze W."/>
            <person name="Ilyukhin E."/>
        </authorList>
    </citation>
    <scope>NUCLEOTIDE SEQUENCE [LARGE SCALE GENOMIC DNA]</scope>
    <source>
        <strain evidence="3 4">M11/M66-122</strain>
    </source>
</reference>
<dbReference type="PROSITE" id="PS50048">
    <property type="entry name" value="ZN2_CY6_FUNGAL_2"/>
    <property type="match status" value="1"/>
</dbReference>
<evidence type="ECO:0000259" key="2">
    <source>
        <dbReference type="PROSITE" id="PS50048"/>
    </source>
</evidence>
<protein>
    <recommendedName>
        <fullName evidence="2">Zn(2)-C6 fungal-type domain-containing protein</fullName>
    </recommendedName>
</protein>
<feature type="domain" description="Zn(2)-C6 fungal-type" evidence="2">
    <location>
        <begin position="26"/>
        <end position="55"/>
    </location>
</feature>